<dbReference type="AlphaFoldDB" id="A0A1C0A7Y6"/>
<dbReference type="OrthoDB" id="9811244at2"/>
<dbReference type="GO" id="GO:0045892">
    <property type="term" value="P:negative regulation of DNA-templated transcription"/>
    <property type="evidence" value="ECO:0007669"/>
    <property type="project" value="UniProtKB-ARBA"/>
</dbReference>
<dbReference type="Pfam" id="PF02583">
    <property type="entry name" value="Trns_repr_metal"/>
    <property type="match status" value="1"/>
</dbReference>
<dbReference type="InterPro" id="IPR003735">
    <property type="entry name" value="Metal_Tscrpt_repr"/>
</dbReference>
<dbReference type="InterPro" id="IPR038390">
    <property type="entry name" value="Metal_Tscrpt_repr_sf"/>
</dbReference>
<dbReference type="RefSeq" id="WP_068718081.1">
    <property type="nucleotide sequence ID" value="NZ_LWDV01000009.1"/>
</dbReference>
<sequence length="91" mass="10090">MSSYCGNKKDLITRLKRVEGQVRGIQNMIDDEKYCVEVLTQIAAIKGALNKVGMSILESHTHGCVKNAVDVGEEGDEVISELMDVIFKFTK</sequence>
<evidence type="ECO:0000313" key="1">
    <source>
        <dbReference type="EMBL" id="OCL26347.1"/>
    </source>
</evidence>
<evidence type="ECO:0000313" key="2">
    <source>
        <dbReference type="Proteomes" id="UP000093514"/>
    </source>
</evidence>
<comment type="caution">
    <text evidence="1">The sequence shown here is derived from an EMBL/GenBank/DDBJ whole genome shotgun (WGS) entry which is preliminary data.</text>
</comment>
<dbReference type="CDD" id="cd10148">
    <property type="entry name" value="CsoR-like_DUF156"/>
    <property type="match status" value="1"/>
</dbReference>
<dbReference type="EMBL" id="LWDV01000009">
    <property type="protein sequence ID" value="OCL26347.1"/>
    <property type="molecule type" value="Genomic_DNA"/>
</dbReference>
<dbReference type="Proteomes" id="UP000093514">
    <property type="component" value="Unassembled WGS sequence"/>
</dbReference>
<dbReference type="GO" id="GO:0046872">
    <property type="term" value="F:metal ion binding"/>
    <property type="evidence" value="ECO:0007669"/>
    <property type="project" value="InterPro"/>
</dbReference>
<accession>A0A1C0A7Y6</accession>
<protein>
    <submittedName>
        <fullName evidence="1">BCR family protein</fullName>
    </submittedName>
</protein>
<organism evidence="1 2">
    <name type="scientific">Orenia metallireducens</name>
    <dbReference type="NCBI Taxonomy" id="1413210"/>
    <lineage>
        <taxon>Bacteria</taxon>
        <taxon>Bacillati</taxon>
        <taxon>Bacillota</taxon>
        <taxon>Clostridia</taxon>
        <taxon>Halanaerobiales</taxon>
        <taxon>Halobacteroidaceae</taxon>
        <taxon>Orenia</taxon>
    </lineage>
</organism>
<dbReference type="Gene3D" id="1.20.58.1000">
    <property type="entry name" value="Metal-sensitive repressor, helix protomer"/>
    <property type="match status" value="1"/>
</dbReference>
<dbReference type="GO" id="GO:0003677">
    <property type="term" value="F:DNA binding"/>
    <property type="evidence" value="ECO:0007669"/>
    <property type="project" value="InterPro"/>
</dbReference>
<name>A0A1C0A7Y6_9FIRM</name>
<proteinExistence type="predicted"/>
<dbReference type="PANTHER" id="PTHR33677">
    <property type="entry name" value="TRANSCRIPTIONAL REPRESSOR FRMR-RELATED"/>
    <property type="match status" value="1"/>
</dbReference>
<keyword evidence="2" id="KW-1185">Reference proteome</keyword>
<reference evidence="2" key="1">
    <citation type="submission" date="2016-07" db="EMBL/GenBank/DDBJ databases">
        <authorList>
            <person name="Florea S."/>
            <person name="Webb J.S."/>
            <person name="Jaromczyk J."/>
            <person name="Schardl C.L."/>
        </authorList>
    </citation>
    <scope>NUCLEOTIDE SEQUENCE [LARGE SCALE GENOMIC DNA]</scope>
    <source>
        <strain evidence="2">Z6</strain>
    </source>
</reference>
<dbReference type="PANTHER" id="PTHR33677:SF3">
    <property type="entry name" value="COPPER-SENSING TRANSCRIPTIONAL REPRESSOR RICR"/>
    <property type="match status" value="1"/>
</dbReference>
<gene>
    <name evidence="1" type="ORF">U472_10085</name>
</gene>
<reference evidence="1 2" key="2">
    <citation type="submission" date="2016-08" db="EMBL/GenBank/DDBJ databases">
        <title>Orenia metallireducens sp. nov. strain Z6, a Novel Metal-reducing Firmicute from the Deep Subsurface.</title>
        <authorList>
            <person name="Maxim B.I."/>
            <person name="Kenneth K."/>
            <person name="Flynn T.M."/>
            <person name="Oloughlin E.J."/>
            <person name="Locke R.A."/>
            <person name="Weber J.R."/>
            <person name="Egan S.M."/>
            <person name="Mackie R.I."/>
            <person name="Cann I.K."/>
        </authorList>
    </citation>
    <scope>NUCLEOTIDE SEQUENCE [LARGE SCALE GENOMIC DNA]</scope>
    <source>
        <strain evidence="1 2">Z6</strain>
    </source>
</reference>